<keyword evidence="23" id="KW-1185">Reference proteome</keyword>
<feature type="domain" description="ATP-dependent DNA ligase family profile" evidence="20">
    <location>
        <begin position="350"/>
        <end position="476"/>
    </location>
</feature>
<comment type="cofactor">
    <cofactor evidence="1">
        <name>Mg(2+)</name>
        <dbReference type="ChEBI" id="CHEBI:18420"/>
    </cofactor>
</comment>
<proteinExistence type="inferred from homology"/>
<evidence type="ECO:0000256" key="11">
    <source>
        <dbReference type="ARBA" id="ARBA00022840"/>
    </source>
</evidence>
<dbReference type="SUPFAM" id="SSF50249">
    <property type="entry name" value="Nucleic acid-binding proteins"/>
    <property type="match status" value="1"/>
</dbReference>
<dbReference type="GO" id="GO:0032807">
    <property type="term" value="C:DNA ligase IV complex"/>
    <property type="evidence" value="ECO:0007669"/>
    <property type="project" value="TreeGrafter"/>
</dbReference>
<dbReference type="Gene3D" id="1.10.3260.10">
    <property type="entry name" value="DNA ligase, ATP-dependent, N-terminal domain"/>
    <property type="match status" value="1"/>
</dbReference>
<dbReference type="InterPro" id="IPR012309">
    <property type="entry name" value="DNA_ligase_ATP-dep_C"/>
</dbReference>
<dbReference type="EMBL" id="AMYB01000002">
    <property type="protein sequence ID" value="OAD05875.1"/>
    <property type="molecule type" value="Genomic_DNA"/>
</dbReference>
<dbReference type="SUPFAM" id="SSF56091">
    <property type="entry name" value="DNA ligase/mRNA capping enzyme, catalytic domain"/>
    <property type="match status" value="1"/>
</dbReference>
<dbReference type="PANTHER" id="PTHR45997">
    <property type="entry name" value="DNA LIGASE 4"/>
    <property type="match status" value="1"/>
</dbReference>
<dbReference type="Gene3D" id="2.40.50.140">
    <property type="entry name" value="Nucleic acid-binding proteins"/>
    <property type="match status" value="1"/>
</dbReference>
<evidence type="ECO:0000313" key="23">
    <source>
        <dbReference type="Proteomes" id="UP000077051"/>
    </source>
</evidence>
<dbReference type="Pfam" id="PF16589">
    <property type="entry name" value="BRCT_2"/>
    <property type="match status" value="1"/>
</dbReference>
<name>A0A162MVE3_MUCCL</name>
<dbReference type="InterPro" id="IPR012340">
    <property type="entry name" value="NA-bd_OB-fold"/>
</dbReference>
<dbReference type="InterPro" id="IPR029710">
    <property type="entry name" value="LIG4"/>
</dbReference>
<keyword evidence="10" id="KW-0227">DNA damage</keyword>
<dbReference type="PANTHER" id="PTHR45997:SF1">
    <property type="entry name" value="DNA LIGASE 4"/>
    <property type="match status" value="1"/>
</dbReference>
<organism evidence="22 23">
    <name type="scientific">Mucor lusitanicus CBS 277.49</name>
    <dbReference type="NCBI Taxonomy" id="747725"/>
    <lineage>
        <taxon>Eukaryota</taxon>
        <taxon>Fungi</taxon>
        <taxon>Fungi incertae sedis</taxon>
        <taxon>Mucoromycota</taxon>
        <taxon>Mucoromycotina</taxon>
        <taxon>Mucoromycetes</taxon>
        <taxon>Mucorales</taxon>
        <taxon>Mucorineae</taxon>
        <taxon>Mucoraceae</taxon>
        <taxon>Mucor</taxon>
    </lineage>
</organism>
<dbReference type="GO" id="GO:0006297">
    <property type="term" value="P:nucleotide-excision repair, DNA gap filling"/>
    <property type="evidence" value="ECO:0007669"/>
    <property type="project" value="TreeGrafter"/>
</dbReference>
<evidence type="ECO:0000313" key="22">
    <source>
        <dbReference type="EMBL" id="OAD05875.1"/>
    </source>
</evidence>
<keyword evidence="14" id="KW-0234">DNA repair</keyword>
<dbReference type="AlphaFoldDB" id="A0A162MVE3"/>
<dbReference type="GO" id="GO:0005524">
    <property type="term" value="F:ATP binding"/>
    <property type="evidence" value="ECO:0007669"/>
    <property type="project" value="UniProtKB-KW"/>
</dbReference>
<dbReference type="Proteomes" id="UP000077051">
    <property type="component" value="Unassembled WGS sequence"/>
</dbReference>
<keyword evidence="6" id="KW-0436">Ligase</keyword>
<evidence type="ECO:0000256" key="17">
    <source>
        <dbReference type="ARBA" id="ARBA00031942"/>
    </source>
</evidence>
<dbReference type="InterPro" id="IPR012310">
    <property type="entry name" value="DNA_ligase_ATP-dep_cent"/>
</dbReference>
<comment type="catalytic activity">
    <reaction evidence="18">
        <text>ATP + (deoxyribonucleotide)n-3'-hydroxyl + 5'-phospho-(deoxyribonucleotide)m = (deoxyribonucleotide)n+m + AMP + diphosphate.</text>
        <dbReference type="EC" id="6.5.1.1"/>
    </reaction>
</comment>
<keyword evidence="7" id="KW-0479">Metal-binding</keyword>
<reference evidence="22 23" key="1">
    <citation type="submission" date="2015-06" db="EMBL/GenBank/DDBJ databases">
        <title>Expansion of signal transduction pathways in fungi by whole-genome duplication.</title>
        <authorList>
            <consortium name="DOE Joint Genome Institute"/>
            <person name="Corrochano L.M."/>
            <person name="Kuo A."/>
            <person name="Marcet-Houben M."/>
            <person name="Polaino S."/>
            <person name="Salamov A."/>
            <person name="Villalobos J.M."/>
            <person name="Alvarez M.I."/>
            <person name="Avalos J."/>
            <person name="Benito E.P."/>
            <person name="Benoit I."/>
            <person name="Burger G."/>
            <person name="Camino L.P."/>
            <person name="Canovas D."/>
            <person name="Cerda-Olmedo E."/>
            <person name="Cheng J.-F."/>
            <person name="Dominguez A."/>
            <person name="Elias M."/>
            <person name="Eslava A.P."/>
            <person name="Glaser F."/>
            <person name="Grimwood J."/>
            <person name="Gutierrez G."/>
            <person name="Heitman J."/>
            <person name="Henrissat B."/>
            <person name="Iturriaga E.A."/>
            <person name="Lang B.F."/>
            <person name="Lavin J.L."/>
            <person name="Lee S."/>
            <person name="Li W."/>
            <person name="Lindquist E."/>
            <person name="Lopez-Garcia S."/>
            <person name="Luque E.M."/>
            <person name="Marcos A.T."/>
            <person name="Martin J."/>
            <person name="Mccluskey K."/>
            <person name="Medina H.R."/>
            <person name="Miralles-Duran A."/>
            <person name="Miyazaki A."/>
            <person name="Munoz-Torres E."/>
            <person name="Oguiza J.A."/>
            <person name="Ohm R."/>
            <person name="Olmedo M."/>
            <person name="Orejas M."/>
            <person name="Ortiz-Castellanos L."/>
            <person name="Pisabarro A.G."/>
            <person name="Rodriguez-Romero J."/>
            <person name="Ruiz-Herrera J."/>
            <person name="Ruiz-Vazquez R."/>
            <person name="Sanz C."/>
            <person name="Schackwitz W."/>
            <person name="Schmutz J."/>
            <person name="Shahriari M."/>
            <person name="Shelest E."/>
            <person name="Silva-Franco F."/>
            <person name="Soanes D."/>
            <person name="Syed K."/>
            <person name="Tagua V.G."/>
            <person name="Talbot N.J."/>
            <person name="Thon M."/>
            <person name="De Vries R.P."/>
            <person name="Wiebenga A."/>
            <person name="Yadav J.S."/>
            <person name="Braun E.L."/>
            <person name="Baker S."/>
            <person name="Garre V."/>
            <person name="Horwitz B."/>
            <person name="Torres-Martinez S."/>
            <person name="Idnurm A."/>
            <person name="Herrera-Estrella A."/>
            <person name="Gabaldon T."/>
            <person name="Grigoriev I.V."/>
        </authorList>
    </citation>
    <scope>NUCLEOTIDE SEQUENCE [LARGE SCALE GENOMIC DNA]</scope>
    <source>
        <strain evidence="22 23">CBS 277.49</strain>
    </source>
</reference>
<dbReference type="Pfam" id="PF04679">
    <property type="entry name" value="DNA_ligase_A_C"/>
    <property type="match status" value="1"/>
</dbReference>
<evidence type="ECO:0000256" key="10">
    <source>
        <dbReference type="ARBA" id="ARBA00022763"/>
    </source>
</evidence>
<dbReference type="GO" id="GO:0046872">
    <property type="term" value="F:metal ion binding"/>
    <property type="evidence" value="ECO:0007669"/>
    <property type="project" value="UniProtKB-KW"/>
</dbReference>
<evidence type="ECO:0000256" key="6">
    <source>
        <dbReference type="ARBA" id="ARBA00022598"/>
    </source>
</evidence>
<dbReference type="GO" id="GO:0003677">
    <property type="term" value="F:DNA binding"/>
    <property type="evidence" value="ECO:0007669"/>
    <property type="project" value="InterPro"/>
</dbReference>
<dbReference type="InterPro" id="IPR000977">
    <property type="entry name" value="DNA_ligase_ATP-dep"/>
</dbReference>
<dbReference type="NCBIfam" id="TIGR00574">
    <property type="entry name" value="dnl1"/>
    <property type="match status" value="1"/>
</dbReference>
<dbReference type="OrthoDB" id="151490at2759"/>
<keyword evidence="11" id="KW-0067">ATP-binding</keyword>
<evidence type="ECO:0000256" key="12">
    <source>
        <dbReference type="ARBA" id="ARBA00022842"/>
    </source>
</evidence>
<accession>A0A162MVE3</accession>
<evidence type="ECO:0000256" key="18">
    <source>
        <dbReference type="ARBA" id="ARBA00034003"/>
    </source>
</evidence>
<dbReference type="Gene3D" id="3.30.470.30">
    <property type="entry name" value="DNA ligase/mRNA capping enzyme"/>
    <property type="match status" value="1"/>
</dbReference>
<evidence type="ECO:0000256" key="5">
    <source>
        <dbReference type="ARBA" id="ARBA00022073"/>
    </source>
</evidence>
<evidence type="ECO:0000256" key="4">
    <source>
        <dbReference type="ARBA" id="ARBA00012727"/>
    </source>
</evidence>
<feature type="domain" description="BRCT" evidence="21">
    <location>
        <begin position="641"/>
        <end position="731"/>
    </location>
</feature>
<keyword evidence="8" id="KW-0677">Repeat</keyword>
<evidence type="ECO:0000256" key="15">
    <source>
        <dbReference type="ARBA" id="ARBA00023242"/>
    </source>
</evidence>
<evidence type="ECO:0000256" key="3">
    <source>
        <dbReference type="ARBA" id="ARBA00007572"/>
    </source>
</evidence>
<dbReference type="InterPro" id="IPR001357">
    <property type="entry name" value="BRCT_dom"/>
</dbReference>
<dbReference type="SUPFAM" id="SSF52113">
    <property type="entry name" value="BRCT domain"/>
    <property type="match status" value="1"/>
</dbReference>
<dbReference type="VEuPathDB" id="FungiDB:MUCCIDRAFT_79053"/>
<evidence type="ECO:0000256" key="13">
    <source>
        <dbReference type="ARBA" id="ARBA00023172"/>
    </source>
</evidence>
<evidence type="ECO:0000256" key="14">
    <source>
        <dbReference type="ARBA" id="ARBA00023204"/>
    </source>
</evidence>
<sequence>MPSASPSFEEFCSFLEQLNTIKSSEKGRRLRKFISKWVENCGPDVYDAIRLLLPKGDERKYNLKEDKLASILTKALAIDPISADGIRLKKYKQPVAHNEKTAGNFPLIAFEEIEKRSIVRKSTQTVRQTNQYLDRLADPEKKDDQTSIFKEMLTKYTAQQMQWIIRIILKDMRIQCGERTILNSIYDGAYDDWTTNKSLQAICNLALYTEGEGSGTKLRERRRQQLQLFNMFIPQTCESFNEKHYSQLTKPFYVEKKLDGERVLMHYDKEKDQFLWHSRRRIDENYLYGSSSKEMNKLSSRIHESFQTKKVILDGEMLAYDPQQGIFLEFGTLKDAAKRDIRNDRLPHPCYVVFDILLVDDTLMTGFSFDERLQALDSFIKEQGMYLRVMPRLKMNTQDEINEELDKVLLNREEGLVIKDSKSLYQIAERSTKWLKYKPIYMDSLVDTCDLLLVGGKYGSGRLGGKLGSILCAVRDDRIPDTEPPRFATFTLAGGMKAETVRELEHLMKTKSKHDPKKVPDWMIHPRPGESFDQVVDYQDGIVVEVKGTEIVDSTKFGTQCTLRFPKYVGLRSDKGWQDVMTYSDVIKARSEGAVGKKRDAADKIVRGSGKKSRRPCTHEKFKGAVLMPSQQGINSSNVVQKTTIFEGKVFYVITGSDVDSISKNDLDLLIKENGGEYRQNKTAGILIAGFSNSRVKSSIEADEGRDILHPNYILDSIEAKKLLPITPKYMYYTSPKTRQDFLKTMDIYGDYYNKKIGNKDLLEIMDRMDMDRNLDDTYYRNLALETTERYFSEGINDMLFLNSVAYFDFDTSMPKQQPTPITMEWVDWKRSQENLELARLLFEFQAGRVATDTSDPRITHVVFDPHDLSRLPRLSEAFRREPLPRFVTLDWIHRSHKEEVHMDEKEFDPKFFASRAAM</sequence>
<dbReference type="InterPro" id="IPR036420">
    <property type="entry name" value="BRCT_dom_sf"/>
</dbReference>
<evidence type="ECO:0000256" key="16">
    <source>
        <dbReference type="ARBA" id="ARBA00030676"/>
    </source>
</evidence>
<protein>
    <recommendedName>
        <fullName evidence="5">DNA ligase 4</fullName>
        <ecNumber evidence="4">6.5.1.1</ecNumber>
    </recommendedName>
    <alternativeName>
        <fullName evidence="17">DNA ligase IV</fullName>
    </alternativeName>
    <alternativeName>
        <fullName evidence="16">Polydeoxyribonucleotide synthase [ATP] 4</fullName>
    </alternativeName>
</protein>
<keyword evidence="15" id="KW-0539">Nucleus</keyword>
<dbReference type="GO" id="GO:0003910">
    <property type="term" value="F:DNA ligase (ATP) activity"/>
    <property type="evidence" value="ECO:0007669"/>
    <property type="project" value="UniProtKB-EC"/>
</dbReference>
<comment type="subcellular location">
    <subcellularLocation>
        <location evidence="2">Nucleus</location>
    </subcellularLocation>
</comment>
<gene>
    <name evidence="22" type="ORF">MUCCIDRAFT_79053</name>
</gene>
<comment type="caution">
    <text evidence="22">The sequence shown here is derived from an EMBL/GenBank/DDBJ whole genome shotgun (WGS) entry which is preliminary data.</text>
</comment>
<dbReference type="GO" id="GO:0006303">
    <property type="term" value="P:double-strand break repair via nonhomologous end joining"/>
    <property type="evidence" value="ECO:0007669"/>
    <property type="project" value="TreeGrafter"/>
</dbReference>
<dbReference type="GO" id="GO:0006310">
    <property type="term" value="P:DNA recombination"/>
    <property type="evidence" value="ECO:0007669"/>
    <property type="project" value="UniProtKB-KW"/>
</dbReference>
<dbReference type="InterPro" id="IPR044125">
    <property type="entry name" value="Adenylation_DNA_ligase_IV"/>
</dbReference>
<dbReference type="SMART" id="SM00292">
    <property type="entry name" value="BRCT"/>
    <property type="match status" value="1"/>
</dbReference>
<keyword evidence="13" id="KW-0233">DNA recombination</keyword>
<keyword evidence="12" id="KW-0460">Magnesium</keyword>
<evidence type="ECO:0000259" key="20">
    <source>
        <dbReference type="PROSITE" id="PS50160"/>
    </source>
</evidence>
<evidence type="ECO:0000256" key="8">
    <source>
        <dbReference type="ARBA" id="ARBA00022737"/>
    </source>
</evidence>
<dbReference type="EC" id="6.5.1.1" evidence="4"/>
<comment type="similarity">
    <text evidence="3 19">Belongs to the ATP-dependent DNA ligase family.</text>
</comment>
<dbReference type="STRING" id="747725.A0A162MVE3"/>
<evidence type="ECO:0000256" key="7">
    <source>
        <dbReference type="ARBA" id="ARBA00022723"/>
    </source>
</evidence>
<dbReference type="Gene3D" id="3.40.50.10190">
    <property type="entry name" value="BRCT domain"/>
    <property type="match status" value="2"/>
</dbReference>
<evidence type="ECO:0000259" key="21">
    <source>
        <dbReference type="PROSITE" id="PS50172"/>
    </source>
</evidence>
<evidence type="ECO:0000256" key="1">
    <source>
        <dbReference type="ARBA" id="ARBA00001946"/>
    </source>
</evidence>
<evidence type="ECO:0000256" key="9">
    <source>
        <dbReference type="ARBA" id="ARBA00022741"/>
    </source>
</evidence>
<dbReference type="Pfam" id="PF04675">
    <property type="entry name" value="DNA_ligase_A_N"/>
    <property type="match status" value="1"/>
</dbReference>
<dbReference type="InterPro" id="IPR012308">
    <property type="entry name" value="DNA_ligase_ATP-dep_N"/>
</dbReference>
<dbReference type="SUPFAM" id="SSF117018">
    <property type="entry name" value="ATP-dependent DNA ligase DNA-binding domain"/>
    <property type="match status" value="1"/>
</dbReference>
<dbReference type="InterPro" id="IPR016059">
    <property type="entry name" value="DNA_ligase_ATP-dep_CS"/>
</dbReference>
<dbReference type="PROSITE" id="PS00333">
    <property type="entry name" value="DNA_LIGASE_A2"/>
    <property type="match status" value="1"/>
</dbReference>
<dbReference type="GO" id="GO:0071897">
    <property type="term" value="P:DNA biosynthetic process"/>
    <property type="evidence" value="ECO:0007669"/>
    <property type="project" value="InterPro"/>
</dbReference>
<evidence type="ECO:0000256" key="2">
    <source>
        <dbReference type="ARBA" id="ARBA00004123"/>
    </source>
</evidence>
<dbReference type="PROSITE" id="PS50172">
    <property type="entry name" value="BRCT"/>
    <property type="match status" value="1"/>
</dbReference>
<dbReference type="InterPro" id="IPR036599">
    <property type="entry name" value="DNA_ligase_N_sf"/>
</dbReference>
<keyword evidence="9" id="KW-0547">Nucleotide-binding</keyword>
<evidence type="ECO:0000256" key="19">
    <source>
        <dbReference type="RuleBase" id="RU004196"/>
    </source>
</evidence>
<dbReference type="Pfam" id="PF01068">
    <property type="entry name" value="DNA_ligase_A_M"/>
    <property type="match status" value="1"/>
</dbReference>
<dbReference type="CDD" id="cd07903">
    <property type="entry name" value="Adenylation_DNA_ligase_IV"/>
    <property type="match status" value="1"/>
</dbReference>
<dbReference type="PROSITE" id="PS50160">
    <property type="entry name" value="DNA_LIGASE_A3"/>
    <property type="match status" value="1"/>
</dbReference>